<name>A0A183GDS6_HELPZ</name>
<accession>A0A3P8FLJ3</accession>
<dbReference type="Proteomes" id="UP000050761">
    <property type="component" value="Unassembled WGS sequence"/>
</dbReference>
<reference evidence="3" key="2">
    <citation type="submission" date="2019-09" db="UniProtKB">
        <authorList>
            <consortium name="WormBaseParasite"/>
        </authorList>
    </citation>
    <scope>IDENTIFICATION</scope>
</reference>
<gene>
    <name evidence="1" type="ORF">HPBE_LOCUS20422</name>
</gene>
<reference evidence="1 2" key="1">
    <citation type="submission" date="2018-11" db="EMBL/GenBank/DDBJ databases">
        <authorList>
            <consortium name="Pathogen Informatics"/>
        </authorList>
    </citation>
    <scope>NUCLEOTIDE SEQUENCE [LARGE SCALE GENOMIC DNA]</scope>
</reference>
<evidence type="ECO:0000313" key="3">
    <source>
        <dbReference type="WBParaSite" id="HPBE_0002042301-mRNA-1"/>
    </source>
</evidence>
<organism evidence="2 3">
    <name type="scientific">Heligmosomoides polygyrus</name>
    <name type="common">Parasitic roundworm</name>
    <dbReference type="NCBI Taxonomy" id="6339"/>
    <lineage>
        <taxon>Eukaryota</taxon>
        <taxon>Metazoa</taxon>
        <taxon>Ecdysozoa</taxon>
        <taxon>Nematoda</taxon>
        <taxon>Chromadorea</taxon>
        <taxon>Rhabditida</taxon>
        <taxon>Rhabditina</taxon>
        <taxon>Rhabditomorpha</taxon>
        <taxon>Strongyloidea</taxon>
        <taxon>Heligmosomidae</taxon>
        <taxon>Heligmosomoides</taxon>
    </lineage>
</organism>
<proteinExistence type="predicted"/>
<dbReference type="EMBL" id="UZAH01032136">
    <property type="protein sequence ID" value="VDP19856.1"/>
    <property type="molecule type" value="Genomic_DNA"/>
</dbReference>
<evidence type="ECO:0000313" key="1">
    <source>
        <dbReference type="EMBL" id="VDP19856.1"/>
    </source>
</evidence>
<evidence type="ECO:0000313" key="2">
    <source>
        <dbReference type="Proteomes" id="UP000050761"/>
    </source>
</evidence>
<dbReference type="WBParaSite" id="HPBE_0002042301-mRNA-1">
    <property type="protein sequence ID" value="HPBE_0002042301-mRNA-1"/>
    <property type="gene ID" value="HPBE_0002042301"/>
</dbReference>
<sequence>MTAVFYRTGYGQVKWRSADSRWPDWLRLGSHIAKAAIVAECKRRLAGFLLLTDDRRRAEKPKRIRSPFAPPSLSTSPIIANELFVRSEWRSRRRDIAFALHLRSLQVVRGPGAGFINN</sequence>
<accession>A0A183GDS6</accession>
<dbReference type="AlphaFoldDB" id="A0A183GDS6"/>
<keyword evidence="2" id="KW-1185">Reference proteome</keyword>
<protein>
    <submittedName>
        <fullName evidence="3">PH domain-containing protein</fullName>
    </submittedName>
</protein>